<dbReference type="InterPro" id="IPR021139">
    <property type="entry name" value="NYN"/>
</dbReference>
<accession>A0AAD3HJ99</accession>
<name>A0AAD3HJ99_9CHLO</name>
<dbReference type="Pfam" id="PF01936">
    <property type="entry name" value="NYN"/>
    <property type="match status" value="1"/>
</dbReference>
<feature type="compositionally biased region" description="Low complexity" evidence="1">
    <location>
        <begin position="256"/>
        <end position="288"/>
    </location>
</feature>
<gene>
    <name evidence="3" type="ORF">Agub_g3572</name>
</gene>
<evidence type="ECO:0000259" key="2">
    <source>
        <dbReference type="Pfam" id="PF01936"/>
    </source>
</evidence>
<reference evidence="3 4" key="1">
    <citation type="journal article" date="2021" name="Sci. Rep.">
        <title>Genome sequencing of the multicellular alga Astrephomene provides insights into convergent evolution of germ-soma differentiation.</title>
        <authorList>
            <person name="Yamashita S."/>
            <person name="Yamamoto K."/>
            <person name="Matsuzaki R."/>
            <person name="Suzuki S."/>
            <person name="Yamaguchi H."/>
            <person name="Hirooka S."/>
            <person name="Minakuchi Y."/>
            <person name="Miyagishima S."/>
            <person name="Kawachi M."/>
            <person name="Toyoda A."/>
            <person name="Nozaki H."/>
        </authorList>
    </citation>
    <scope>NUCLEOTIDE SEQUENCE [LARGE SCALE GENOMIC DNA]</scope>
    <source>
        <strain evidence="3 4">NIES-4017</strain>
    </source>
</reference>
<dbReference type="EMBL" id="BMAR01000003">
    <property type="protein sequence ID" value="GFR42636.1"/>
    <property type="molecule type" value="Genomic_DNA"/>
</dbReference>
<organism evidence="3 4">
    <name type="scientific">Astrephomene gubernaculifera</name>
    <dbReference type="NCBI Taxonomy" id="47775"/>
    <lineage>
        <taxon>Eukaryota</taxon>
        <taxon>Viridiplantae</taxon>
        <taxon>Chlorophyta</taxon>
        <taxon>core chlorophytes</taxon>
        <taxon>Chlorophyceae</taxon>
        <taxon>CS clade</taxon>
        <taxon>Chlamydomonadales</taxon>
        <taxon>Astrephomenaceae</taxon>
        <taxon>Astrephomene</taxon>
    </lineage>
</organism>
<evidence type="ECO:0000313" key="3">
    <source>
        <dbReference type="EMBL" id="GFR42636.1"/>
    </source>
</evidence>
<evidence type="ECO:0000313" key="4">
    <source>
        <dbReference type="Proteomes" id="UP001054857"/>
    </source>
</evidence>
<dbReference type="Proteomes" id="UP001054857">
    <property type="component" value="Unassembled WGS sequence"/>
</dbReference>
<feature type="compositionally biased region" description="Polar residues" evidence="1">
    <location>
        <begin position="244"/>
        <end position="253"/>
    </location>
</feature>
<feature type="compositionally biased region" description="Gly residues" evidence="1">
    <location>
        <begin position="223"/>
        <end position="237"/>
    </location>
</feature>
<dbReference type="GO" id="GO:0004540">
    <property type="term" value="F:RNA nuclease activity"/>
    <property type="evidence" value="ECO:0007669"/>
    <property type="project" value="InterPro"/>
</dbReference>
<keyword evidence="4" id="KW-1185">Reference proteome</keyword>
<protein>
    <recommendedName>
        <fullName evidence="2">NYN domain-containing protein</fullName>
    </recommendedName>
</protein>
<feature type="region of interest" description="Disordered" evidence="1">
    <location>
        <begin position="206"/>
        <end position="288"/>
    </location>
</feature>
<proteinExistence type="predicted"/>
<evidence type="ECO:0000256" key="1">
    <source>
        <dbReference type="SAM" id="MobiDB-lite"/>
    </source>
</evidence>
<feature type="domain" description="NYN" evidence="2">
    <location>
        <begin position="31"/>
        <end position="175"/>
    </location>
</feature>
<dbReference type="AlphaFoldDB" id="A0AAD3HJ99"/>
<sequence length="595" mass="63892">MAASSLPVNLSPLEKLIEEDRDGRGREQKEVLIVWDIENARIPVDVSASEVEKAISNAFQRYPRRKLSAFLAAISRQSLNAMETCYGSDQVNHLLDHTKLLLASGQSNSTDKKLIQEVDTFISRQSQEGRAATSVLVVITGDGGFIECIKAAMRAGMEVEVLHPTAITSRELINTISGRAHVWHHDWLRFLEYWLRKRSHVPGLPPVLELPQQRGAAGSNSGAAGGSGGERGGGEGSNGRAQANHRNTTSRNGGTPPADGAASRGGAAAATSGAPSSPGNKPATAPMSAAPATFEAGALQLLFSSLSVVKEMGPKDNRAAVGDALGRWLLLESETNSALYQKMEAIKPCASIGISCRPHSTKDNSCKLIMASDRIGVSYDGRSADASSIMRTALDRLYFLIEETLEVMVDKYKAASSSNNNGRNTATSKRHLSPAERLEQFFSNPIQQLRPWSARIDHYGFPHICLPNAQLLSFLNLQGVDVSRIPPNSGSVLREVVGAILMAEFRTGLPYLVHLACGRRLVATAPLPSQWSAEAVKAVEDMLVKRLSVRQLKLMQQGYLATASEPAAGVPRGPEKRDLAEAVVKLIAEGLSIAG</sequence>
<comment type="caution">
    <text evidence="3">The sequence shown here is derived from an EMBL/GenBank/DDBJ whole genome shotgun (WGS) entry which is preliminary data.</text>
</comment>